<dbReference type="EMBL" id="JACXVP010000008">
    <property type="protein sequence ID" value="KAG5591294.1"/>
    <property type="molecule type" value="Genomic_DNA"/>
</dbReference>
<evidence type="ECO:0000313" key="2">
    <source>
        <dbReference type="EMBL" id="KAG5591294.1"/>
    </source>
</evidence>
<protein>
    <submittedName>
        <fullName evidence="2">Uncharacterized protein</fullName>
    </submittedName>
</protein>
<sequence length="225" mass="25646">MAIYRDFRKLLAFSHLGKYAGKSLDSPLFISHCTLISYPCREMKQNDMTTFKLYTNEAKDTILDSLKVKLKGVIVLTLVVESAEDDYLGDHKPIPLCENSVPSGHKKVLNKSNDGICMSVLRRIEKNKKKQEAAVDEDHVVVVNENLATLVSEDLADIVINEVLAAIVNEDLAIIIVDEDLIEIGKYIAEGVDEVVEEKKEHDKKREHQMGREERRRKTKWEVIR</sequence>
<dbReference type="AlphaFoldDB" id="A0A9J5XWN1"/>
<evidence type="ECO:0000256" key="1">
    <source>
        <dbReference type="SAM" id="MobiDB-lite"/>
    </source>
</evidence>
<accession>A0A9J5XWN1</accession>
<keyword evidence="3" id="KW-1185">Reference proteome</keyword>
<proteinExistence type="predicted"/>
<feature type="region of interest" description="Disordered" evidence="1">
    <location>
        <begin position="198"/>
        <end position="225"/>
    </location>
</feature>
<gene>
    <name evidence="2" type="ORF">H5410_041808</name>
</gene>
<dbReference type="Proteomes" id="UP000824120">
    <property type="component" value="Chromosome 8"/>
</dbReference>
<dbReference type="OrthoDB" id="1305713at2759"/>
<reference evidence="2 3" key="1">
    <citation type="submission" date="2020-09" db="EMBL/GenBank/DDBJ databases">
        <title>De no assembly of potato wild relative species, Solanum commersonii.</title>
        <authorList>
            <person name="Cho K."/>
        </authorList>
    </citation>
    <scope>NUCLEOTIDE SEQUENCE [LARGE SCALE GENOMIC DNA]</scope>
    <source>
        <strain evidence="2">LZ3.2</strain>
        <tissue evidence="2">Leaf</tissue>
    </source>
</reference>
<name>A0A9J5XWN1_SOLCO</name>
<evidence type="ECO:0000313" key="3">
    <source>
        <dbReference type="Proteomes" id="UP000824120"/>
    </source>
</evidence>
<comment type="caution">
    <text evidence="2">The sequence shown here is derived from an EMBL/GenBank/DDBJ whole genome shotgun (WGS) entry which is preliminary data.</text>
</comment>
<organism evidence="2 3">
    <name type="scientific">Solanum commersonii</name>
    <name type="common">Commerson's wild potato</name>
    <name type="synonym">Commerson's nightshade</name>
    <dbReference type="NCBI Taxonomy" id="4109"/>
    <lineage>
        <taxon>Eukaryota</taxon>
        <taxon>Viridiplantae</taxon>
        <taxon>Streptophyta</taxon>
        <taxon>Embryophyta</taxon>
        <taxon>Tracheophyta</taxon>
        <taxon>Spermatophyta</taxon>
        <taxon>Magnoliopsida</taxon>
        <taxon>eudicotyledons</taxon>
        <taxon>Gunneridae</taxon>
        <taxon>Pentapetalae</taxon>
        <taxon>asterids</taxon>
        <taxon>lamiids</taxon>
        <taxon>Solanales</taxon>
        <taxon>Solanaceae</taxon>
        <taxon>Solanoideae</taxon>
        <taxon>Solaneae</taxon>
        <taxon>Solanum</taxon>
    </lineage>
</organism>